<accession>B1WY21</accession>
<protein>
    <recommendedName>
        <fullName evidence="1">EF-hand domain-containing protein</fullName>
    </recommendedName>
</protein>
<dbReference type="PRINTS" id="PR01697">
    <property type="entry name" value="PARVALBUMIN"/>
</dbReference>
<dbReference type="Pfam" id="PF13499">
    <property type="entry name" value="EF-hand_7"/>
    <property type="match status" value="1"/>
</dbReference>
<dbReference type="PROSITE" id="PS50222">
    <property type="entry name" value="EF_HAND_2"/>
    <property type="match status" value="2"/>
</dbReference>
<feature type="domain" description="EF-hand" evidence="1">
    <location>
        <begin position="12"/>
        <end position="47"/>
    </location>
</feature>
<proteinExistence type="predicted"/>
<keyword evidence="3" id="KW-1185">Reference proteome</keyword>
<feature type="domain" description="EF-hand" evidence="1">
    <location>
        <begin position="52"/>
        <end position="82"/>
    </location>
</feature>
<dbReference type="AlphaFoldDB" id="B1WY21"/>
<dbReference type="Gene3D" id="1.10.238.10">
    <property type="entry name" value="EF-hand"/>
    <property type="match status" value="1"/>
</dbReference>
<dbReference type="eggNOG" id="ENOG50321D8">
    <property type="taxonomic scope" value="Bacteria"/>
</dbReference>
<dbReference type="InterPro" id="IPR018247">
    <property type="entry name" value="EF_Hand_1_Ca_BS"/>
</dbReference>
<gene>
    <name evidence="2" type="ordered locus">cce_3257</name>
</gene>
<dbReference type="SUPFAM" id="SSF47473">
    <property type="entry name" value="EF-hand"/>
    <property type="match status" value="1"/>
</dbReference>
<dbReference type="InterPro" id="IPR011992">
    <property type="entry name" value="EF-hand-dom_pair"/>
</dbReference>
<name>B1WY21_CROS5</name>
<sequence>MLLIMNIPLNKHETEELKKFFVEIDQDKNGKIDRQELKQLLETIWGKNTDLDITAAVESTFNKCDLNHDGFITFDELASLAE</sequence>
<dbReference type="SMART" id="SM00054">
    <property type="entry name" value="EFh"/>
    <property type="match status" value="2"/>
</dbReference>
<dbReference type="Proteomes" id="UP000001203">
    <property type="component" value="Chromosome circular"/>
</dbReference>
<dbReference type="KEGG" id="cyt:cce_3257"/>
<dbReference type="InterPro" id="IPR002048">
    <property type="entry name" value="EF_hand_dom"/>
</dbReference>
<reference evidence="2 3" key="1">
    <citation type="journal article" date="2008" name="Proc. Natl. Acad. Sci. U.S.A.">
        <title>The genome of Cyanothece 51142, a unicellular diazotrophic cyanobacterium important in the marine nitrogen cycle.</title>
        <authorList>
            <person name="Welsh E.A."/>
            <person name="Liberton M."/>
            <person name="Stoeckel J."/>
            <person name="Loh T."/>
            <person name="Elvitigala T."/>
            <person name="Wang C."/>
            <person name="Wollam A."/>
            <person name="Fulton R.S."/>
            <person name="Clifton S.W."/>
            <person name="Jacobs J.M."/>
            <person name="Aurora R."/>
            <person name="Ghosh B.K."/>
            <person name="Sherman L.A."/>
            <person name="Smith R.D."/>
            <person name="Wilson R.K."/>
            <person name="Pakrasi H.B."/>
        </authorList>
    </citation>
    <scope>NUCLEOTIDE SEQUENCE [LARGE SCALE GENOMIC DNA]</scope>
    <source>
        <strain evidence="3">ATCC 51142 / BH68</strain>
    </source>
</reference>
<dbReference type="EMBL" id="CP000806">
    <property type="protein sequence ID" value="ACB52605.1"/>
    <property type="molecule type" value="Genomic_DNA"/>
</dbReference>
<evidence type="ECO:0000313" key="2">
    <source>
        <dbReference type="EMBL" id="ACB52605.1"/>
    </source>
</evidence>
<organism evidence="2 3">
    <name type="scientific">Crocosphaera subtropica (strain ATCC 51142 / BH68)</name>
    <name type="common">Cyanothece sp. (strain ATCC 51142)</name>
    <dbReference type="NCBI Taxonomy" id="43989"/>
    <lineage>
        <taxon>Bacteria</taxon>
        <taxon>Bacillati</taxon>
        <taxon>Cyanobacteriota</taxon>
        <taxon>Cyanophyceae</taxon>
        <taxon>Oscillatoriophycideae</taxon>
        <taxon>Chroococcales</taxon>
        <taxon>Aphanothecaceae</taxon>
        <taxon>Crocosphaera</taxon>
        <taxon>Crocosphaera subtropica</taxon>
    </lineage>
</organism>
<dbReference type="HOGENOM" id="CLU_2552571_0_0_3"/>
<dbReference type="STRING" id="43989.cce_3257"/>
<dbReference type="PROSITE" id="PS00018">
    <property type="entry name" value="EF_HAND_1"/>
    <property type="match status" value="2"/>
</dbReference>
<dbReference type="GO" id="GO:0005509">
    <property type="term" value="F:calcium ion binding"/>
    <property type="evidence" value="ECO:0007669"/>
    <property type="project" value="InterPro"/>
</dbReference>
<dbReference type="CDD" id="cd00051">
    <property type="entry name" value="EFh"/>
    <property type="match status" value="1"/>
</dbReference>
<evidence type="ECO:0000259" key="1">
    <source>
        <dbReference type="PROSITE" id="PS50222"/>
    </source>
</evidence>
<evidence type="ECO:0000313" key="3">
    <source>
        <dbReference type="Proteomes" id="UP000001203"/>
    </source>
</evidence>